<keyword evidence="3 6" id="KW-0812">Transmembrane</keyword>
<feature type="transmembrane region" description="Helical" evidence="6">
    <location>
        <begin position="304"/>
        <end position="321"/>
    </location>
</feature>
<feature type="transmembrane region" description="Helical" evidence="6">
    <location>
        <begin position="12"/>
        <end position="30"/>
    </location>
</feature>
<dbReference type="OrthoDB" id="9776227at2"/>
<dbReference type="AlphaFoldDB" id="A0A4R3YB00"/>
<organism evidence="7 8">
    <name type="scientific">Sulfurirhabdus autotrophica</name>
    <dbReference type="NCBI Taxonomy" id="1706046"/>
    <lineage>
        <taxon>Bacteria</taxon>
        <taxon>Pseudomonadati</taxon>
        <taxon>Pseudomonadota</taxon>
        <taxon>Betaproteobacteria</taxon>
        <taxon>Nitrosomonadales</taxon>
        <taxon>Sulfuricellaceae</taxon>
        <taxon>Sulfurirhabdus</taxon>
    </lineage>
</organism>
<dbReference type="InterPro" id="IPR030923">
    <property type="entry name" value="LptG"/>
</dbReference>
<dbReference type="GO" id="GO:0043190">
    <property type="term" value="C:ATP-binding cassette (ABC) transporter complex"/>
    <property type="evidence" value="ECO:0007669"/>
    <property type="project" value="InterPro"/>
</dbReference>
<keyword evidence="5 6" id="KW-0472">Membrane</keyword>
<evidence type="ECO:0000256" key="2">
    <source>
        <dbReference type="ARBA" id="ARBA00022475"/>
    </source>
</evidence>
<dbReference type="NCBIfam" id="TIGR04408">
    <property type="entry name" value="LptG_lptG"/>
    <property type="match status" value="1"/>
</dbReference>
<feature type="transmembrane region" description="Helical" evidence="6">
    <location>
        <begin position="99"/>
        <end position="118"/>
    </location>
</feature>
<reference evidence="7 8" key="1">
    <citation type="submission" date="2019-03" db="EMBL/GenBank/DDBJ databases">
        <title>Genomic Encyclopedia of Type Strains, Phase IV (KMG-IV): sequencing the most valuable type-strain genomes for metagenomic binning, comparative biology and taxonomic classification.</title>
        <authorList>
            <person name="Goeker M."/>
        </authorList>
    </citation>
    <scope>NUCLEOTIDE SEQUENCE [LARGE SCALE GENOMIC DNA]</scope>
    <source>
        <strain evidence="7 8">DSM 100309</strain>
    </source>
</reference>
<protein>
    <submittedName>
        <fullName evidence="7">Lipopolysaccharide export system permease protein</fullName>
    </submittedName>
</protein>
<dbReference type="Proteomes" id="UP000295367">
    <property type="component" value="Unassembled WGS sequence"/>
</dbReference>
<dbReference type="GO" id="GO:0015920">
    <property type="term" value="P:lipopolysaccharide transport"/>
    <property type="evidence" value="ECO:0007669"/>
    <property type="project" value="TreeGrafter"/>
</dbReference>
<dbReference type="InterPro" id="IPR005495">
    <property type="entry name" value="LptG/LptF_permease"/>
</dbReference>
<comment type="caution">
    <text evidence="7">The sequence shown here is derived from an EMBL/GenBank/DDBJ whole genome shotgun (WGS) entry which is preliminary data.</text>
</comment>
<dbReference type="PANTHER" id="PTHR33529:SF2">
    <property type="entry name" value="LIPOPOLYSACCHARIDE EXPORT SYSTEM PERMEASE PROTEIN LPTG"/>
    <property type="match status" value="1"/>
</dbReference>
<feature type="transmembrane region" description="Helical" evidence="6">
    <location>
        <begin position="274"/>
        <end position="292"/>
    </location>
</feature>
<dbReference type="PANTHER" id="PTHR33529">
    <property type="entry name" value="SLR0882 PROTEIN-RELATED"/>
    <property type="match status" value="1"/>
</dbReference>
<dbReference type="Pfam" id="PF03739">
    <property type="entry name" value="LptF_LptG"/>
    <property type="match status" value="1"/>
</dbReference>
<evidence type="ECO:0000256" key="6">
    <source>
        <dbReference type="SAM" id="Phobius"/>
    </source>
</evidence>
<evidence type="ECO:0000256" key="1">
    <source>
        <dbReference type="ARBA" id="ARBA00004651"/>
    </source>
</evidence>
<gene>
    <name evidence="7" type="ORF">EDC63_103198</name>
</gene>
<name>A0A4R3YB00_9PROT</name>
<keyword evidence="8" id="KW-1185">Reference proteome</keyword>
<keyword evidence="2" id="KW-1003">Cell membrane</keyword>
<evidence type="ECO:0000256" key="3">
    <source>
        <dbReference type="ARBA" id="ARBA00022692"/>
    </source>
</evidence>
<evidence type="ECO:0000313" key="7">
    <source>
        <dbReference type="EMBL" id="TCV89126.1"/>
    </source>
</evidence>
<proteinExistence type="predicted"/>
<keyword evidence="4 6" id="KW-1133">Transmembrane helix</keyword>
<sequence>MKILNRYLAREIYGSTFFVLFALLMLFGFFDLIHELGELGKGSYQLPKVLLFVLLTLPGHVYELLPVAALIGTLFALAKLVQNSEFTVMRVSGLSIQRIAFSLVRFGFLFVLLTFLFGELIAPFSETTAQQLRLKSLSSVVAQEFRSGMWVKDEKSFVNVRELLPGTKLVDVKIYEFDAENRLSNISFAKEGEYLEDSKWRLKDVVQTHFENGHSTVKSMPEADWRSVLTPEILNVLLVVPEQMSTWNLYSYVEHLRENNQKTTRYEIALWSKLAYPFAAIVMMLLALPFAYHQIRMGGVSAKIFSGIMLGLAFHLLNRLFAHLGLLYGWPPLFSAILPTVLFLLAAIAMMWWVESKR</sequence>
<dbReference type="RefSeq" id="WP_124945853.1">
    <property type="nucleotide sequence ID" value="NZ_BHVT01000020.1"/>
</dbReference>
<evidence type="ECO:0000256" key="5">
    <source>
        <dbReference type="ARBA" id="ARBA00023136"/>
    </source>
</evidence>
<feature type="transmembrane region" description="Helical" evidence="6">
    <location>
        <begin position="50"/>
        <end position="78"/>
    </location>
</feature>
<feature type="transmembrane region" description="Helical" evidence="6">
    <location>
        <begin position="333"/>
        <end position="354"/>
    </location>
</feature>
<accession>A0A4R3YB00</accession>
<dbReference type="EMBL" id="SMCO01000003">
    <property type="protein sequence ID" value="TCV89126.1"/>
    <property type="molecule type" value="Genomic_DNA"/>
</dbReference>
<evidence type="ECO:0000313" key="8">
    <source>
        <dbReference type="Proteomes" id="UP000295367"/>
    </source>
</evidence>
<dbReference type="GO" id="GO:0055085">
    <property type="term" value="P:transmembrane transport"/>
    <property type="evidence" value="ECO:0007669"/>
    <property type="project" value="InterPro"/>
</dbReference>
<evidence type="ECO:0000256" key="4">
    <source>
        <dbReference type="ARBA" id="ARBA00022989"/>
    </source>
</evidence>
<comment type="subcellular location">
    <subcellularLocation>
        <location evidence="1">Cell membrane</location>
        <topology evidence="1">Multi-pass membrane protein</topology>
    </subcellularLocation>
</comment>